<keyword evidence="3" id="KW-1185">Reference proteome</keyword>
<evidence type="ECO:0000313" key="3">
    <source>
        <dbReference type="Proteomes" id="UP001055093"/>
    </source>
</evidence>
<comment type="caution">
    <text evidence="2">The sequence shown here is derived from an EMBL/GenBank/DDBJ whole genome shotgun (WGS) entry which is preliminary data.</text>
</comment>
<reference evidence="2" key="1">
    <citation type="journal article" date="2021" name="Front. Microbiol.">
        <title>Comprehensive Comparative Genomics and Phenotyping of Methylobacterium Species.</title>
        <authorList>
            <person name="Alessa O."/>
            <person name="Ogura Y."/>
            <person name="Fujitani Y."/>
            <person name="Takami H."/>
            <person name="Hayashi T."/>
            <person name="Sahin N."/>
            <person name="Tani A."/>
        </authorList>
    </citation>
    <scope>NUCLEOTIDE SEQUENCE</scope>
    <source>
        <strain evidence="2">DSM 14458</strain>
    </source>
</reference>
<accession>A0ABQ4V4K7</accession>
<evidence type="ECO:0008006" key="4">
    <source>
        <dbReference type="Google" id="ProtNLM"/>
    </source>
</evidence>
<name>A0ABQ4V4K7_9HYPH</name>
<evidence type="ECO:0000313" key="2">
    <source>
        <dbReference type="EMBL" id="GJE78077.1"/>
    </source>
</evidence>
<organism evidence="2 3">
    <name type="scientific">Methylorubrum suomiense</name>
    <dbReference type="NCBI Taxonomy" id="144191"/>
    <lineage>
        <taxon>Bacteria</taxon>
        <taxon>Pseudomonadati</taxon>
        <taxon>Pseudomonadota</taxon>
        <taxon>Alphaproteobacteria</taxon>
        <taxon>Hyphomicrobiales</taxon>
        <taxon>Methylobacteriaceae</taxon>
        <taxon>Methylorubrum</taxon>
    </lineage>
</organism>
<evidence type="ECO:0000256" key="1">
    <source>
        <dbReference type="SAM" id="MobiDB-lite"/>
    </source>
</evidence>
<gene>
    <name evidence="2" type="ORF">BGCPKDLD_4688</name>
</gene>
<reference evidence="2" key="2">
    <citation type="submission" date="2021-08" db="EMBL/GenBank/DDBJ databases">
        <authorList>
            <person name="Tani A."/>
            <person name="Ola A."/>
            <person name="Ogura Y."/>
            <person name="Katsura K."/>
            <person name="Hayashi T."/>
        </authorList>
    </citation>
    <scope>NUCLEOTIDE SEQUENCE</scope>
    <source>
        <strain evidence="2">DSM 14458</strain>
    </source>
</reference>
<feature type="compositionally biased region" description="Low complexity" evidence="1">
    <location>
        <begin position="486"/>
        <end position="503"/>
    </location>
</feature>
<dbReference type="EMBL" id="BPRE01000020">
    <property type="protein sequence ID" value="GJE78077.1"/>
    <property type="molecule type" value="Genomic_DNA"/>
</dbReference>
<dbReference type="RefSeq" id="WP_238308659.1">
    <property type="nucleotide sequence ID" value="NZ_BPRE01000020.1"/>
</dbReference>
<protein>
    <recommendedName>
        <fullName evidence="4">Portal protein</fullName>
    </recommendedName>
</protein>
<dbReference type="Proteomes" id="UP001055093">
    <property type="component" value="Unassembled WGS sequence"/>
</dbReference>
<feature type="region of interest" description="Disordered" evidence="1">
    <location>
        <begin position="458"/>
        <end position="503"/>
    </location>
</feature>
<sequence>MADSLTSKLLAIVPFKKKARAGGTAITPTYNPQNSDQILTVPQYREHQDDIFSDRLADNSQTLIRKMFQHDPDVSGTVNGYLTLADTQMIVYAETIDGEVDEEKSRELQQLVTKLSFQTDYTLGFQLRQGMYRQCEEFRYMLLMRGVIGGELVFDKAGAPDYIRNPDMASIRWTEKQPGQYKPGQIVPGVSDPVPIDTPAFFVAFYRRDPTSIYANSPFVSVINTVAARQQVINDLYRIMRVNGYPRIEIKVLEEILLKALPKEFSQPGKEGQRAEWLAARYAEIQGAFDNIAVDQSLVHSDAIEIKIINEKSPGMALNVEPIINVLNAQNQAALKTMSTLLGRGSSGVNTGSVEARLAALYADQLNEPLADLLSRMFSFVLHQSGYAGFARVEFEAAELRPWTELEPQLTLRAQRLRQDLSDGLISDVEYHLWVYKRLPPPGAPKLSGTGFLSAVEGGAEDGADTSGTTKAKAEDVSPKTDSVGRAASPARTRATATNRRQTRRLAAANLTGQALRLMEEHRRYS</sequence>
<proteinExistence type="predicted"/>